<dbReference type="EMBL" id="BAAAVT010000001">
    <property type="protein sequence ID" value="GAA3051375.1"/>
    <property type="molecule type" value="Genomic_DNA"/>
</dbReference>
<gene>
    <name evidence="7" type="ORF">GCM10010529_01830</name>
</gene>
<feature type="compositionally biased region" description="Basic and acidic residues" evidence="5">
    <location>
        <begin position="313"/>
        <end position="331"/>
    </location>
</feature>
<comment type="similarity">
    <text evidence="1">Belongs to the ABC transporter superfamily.</text>
</comment>
<evidence type="ECO:0000259" key="6">
    <source>
        <dbReference type="PROSITE" id="PS50893"/>
    </source>
</evidence>
<keyword evidence="2" id="KW-0813">Transport</keyword>
<evidence type="ECO:0000256" key="1">
    <source>
        <dbReference type="ARBA" id="ARBA00005417"/>
    </source>
</evidence>
<evidence type="ECO:0000313" key="7">
    <source>
        <dbReference type="EMBL" id="GAA3051375.1"/>
    </source>
</evidence>
<dbReference type="Pfam" id="PF00005">
    <property type="entry name" value="ABC_tran"/>
    <property type="match status" value="1"/>
</dbReference>
<dbReference type="PROSITE" id="PS50893">
    <property type="entry name" value="ABC_TRANSPORTER_2"/>
    <property type="match status" value="1"/>
</dbReference>
<dbReference type="CDD" id="cd03235">
    <property type="entry name" value="ABC_Metallic_Cations"/>
    <property type="match status" value="1"/>
</dbReference>
<protein>
    <recommendedName>
        <fullName evidence="6">ABC transporter domain-containing protein</fullName>
    </recommendedName>
</protein>
<dbReference type="PANTHER" id="PTHR42734">
    <property type="entry name" value="METAL TRANSPORT SYSTEM ATP-BINDING PROTEIN TM_0124-RELATED"/>
    <property type="match status" value="1"/>
</dbReference>
<evidence type="ECO:0000313" key="8">
    <source>
        <dbReference type="Proteomes" id="UP001500236"/>
    </source>
</evidence>
<dbReference type="Gene3D" id="3.40.50.300">
    <property type="entry name" value="P-loop containing nucleotide triphosphate hydrolases"/>
    <property type="match status" value="1"/>
</dbReference>
<feature type="region of interest" description="Disordered" evidence="5">
    <location>
        <begin position="280"/>
        <end position="331"/>
    </location>
</feature>
<proteinExistence type="inferred from homology"/>
<feature type="domain" description="ABC transporter" evidence="6">
    <location>
        <begin position="11"/>
        <end position="244"/>
    </location>
</feature>
<dbReference type="SUPFAM" id="SSF52540">
    <property type="entry name" value="P-loop containing nucleoside triphosphate hydrolases"/>
    <property type="match status" value="1"/>
</dbReference>
<sequence>MSDRAGVTPALSLGGAGIAFHGRTLWEGLDLDLAPGEFLAVLGPNGAGKSTLLKVLLGLQRLTAGDVRVAGRPVHRGSSDVGYIPQQHALPAETPLRARDLVALGLDGHRFGFRMRPREQRREVDRLLEQVGATDYAEMPVGLLSGGEQQRLRAAQALASDPAVLLCDEPLHSLDLHHQQAITDLIQRQAAERGAAVVFVTHEINPVIEHVDRVLYIARGRHRIGPTREVMRSEVLSELYDAPIDVIEHQGRLVVMSHHLEGHHCAPGHGADATVEHAAGGAGFAPEDPRVGVGPHVHDDDHETHRHAASHAASRDGAADVSRDRSTGAAR</sequence>
<comment type="caution">
    <text evidence="7">The sequence shown here is derived from an EMBL/GenBank/DDBJ whole genome shotgun (WGS) entry which is preliminary data.</text>
</comment>
<dbReference type="SMART" id="SM00382">
    <property type="entry name" value="AAA"/>
    <property type="match status" value="1"/>
</dbReference>
<dbReference type="InterPro" id="IPR003593">
    <property type="entry name" value="AAA+_ATPase"/>
</dbReference>
<reference evidence="8" key="1">
    <citation type="journal article" date="2019" name="Int. J. Syst. Evol. Microbiol.">
        <title>The Global Catalogue of Microorganisms (GCM) 10K type strain sequencing project: providing services to taxonomists for standard genome sequencing and annotation.</title>
        <authorList>
            <consortium name="The Broad Institute Genomics Platform"/>
            <consortium name="The Broad Institute Genome Sequencing Center for Infectious Disease"/>
            <person name="Wu L."/>
            <person name="Ma J."/>
        </authorList>
    </citation>
    <scope>NUCLEOTIDE SEQUENCE [LARGE SCALE GENOMIC DNA]</scope>
    <source>
        <strain evidence="8">JCM 14309</strain>
    </source>
</reference>
<feature type="compositionally biased region" description="Basic and acidic residues" evidence="5">
    <location>
        <begin position="296"/>
        <end position="306"/>
    </location>
</feature>
<keyword evidence="8" id="KW-1185">Reference proteome</keyword>
<accession>A0ABP6LN72</accession>
<dbReference type="InterPro" id="IPR003439">
    <property type="entry name" value="ABC_transporter-like_ATP-bd"/>
</dbReference>
<dbReference type="InterPro" id="IPR050153">
    <property type="entry name" value="Metal_Ion_Import_ABC"/>
</dbReference>
<evidence type="ECO:0000256" key="2">
    <source>
        <dbReference type="ARBA" id="ARBA00022448"/>
    </source>
</evidence>
<name>A0ABP6LN72_9MICC</name>
<evidence type="ECO:0000256" key="5">
    <source>
        <dbReference type="SAM" id="MobiDB-lite"/>
    </source>
</evidence>
<dbReference type="RefSeq" id="WP_344683507.1">
    <property type="nucleotide sequence ID" value="NZ_BAAAVT010000001.1"/>
</dbReference>
<evidence type="ECO:0000256" key="3">
    <source>
        <dbReference type="ARBA" id="ARBA00022741"/>
    </source>
</evidence>
<organism evidence="7 8">
    <name type="scientific">Nesterenkonia aethiopica</name>
    <dbReference type="NCBI Taxonomy" id="269144"/>
    <lineage>
        <taxon>Bacteria</taxon>
        <taxon>Bacillati</taxon>
        <taxon>Actinomycetota</taxon>
        <taxon>Actinomycetes</taxon>
        <taxon>Micrococcales</taxon>
        <taxon>Micrococcaceae</taxon>
        <taxon>Nesterenkonia</taxon>
    </lineage>
</organism>
<dbReference type="InterPro" id="IPR027417">
    <property type="entry name" value="P-loop_NTPase"/>
</dbReference>
<evidence type="ECO:0000256" key="4">
    <source>
        <dbReference type="ARBA" id="ARBA00022840"/>
    </source>
</evidence>
<keyword evidence="3" id="KW-0547">Nucleotide-binding</keyword>
<keyword evidence="4" id="KW-0067">ATP-binding</keyword>
<dbReference type="PANTHER" id="PTHR42734:SF5">
    <property type="entry name" value="IRON TRANSPORT SYSTEM ATP-BINDING PROTEIN HI_0361-RELATED"/>
    <property type="match status" value="1"/>
</dbReference>
<dbReference type="Proteomes" id="UP001500236">
    <property type="component" value="Unassembled WGS sequence"/>
</dbReference>